<keyword evidence="1" id="KW-0677">Repeat</keyword>
<keyword evidence="2" id="KW-0802">TPR repeat</keyword>
<dbReference type="PROSITE" id="PS50293">
    <property type="entry name" value="TPR_REGION"/>
    <property type="match status" value="1"/>
</dbReference>
<evidence type="ECO:0000256" key="3">
    <source>
        <dbReference type="SAM" id="MobiDB-lite"/>
    </source>
</evidence>
<protein>
    <recommendedName>
        <fullName evidence="5">Tetratricopeptide repeat protein</fullName>
    </recommendedName>
</protein>
<reference evidence="4" key="1">
    <citation type="journal article" date="2005" name="Environ. Microbiol.">
        <title>Genetic and functional properties of uncultivated thermophilic crenarchaeotes from a subsurface gold mine as revealed by analysis of genome fragments.</title>
        <authorList>
            <person name="Nunoura T."/>
            <person name="Hirayama H."/>
            <person name="Takami H."/>
            <person name="Oida H."/>
            <person name="Nishi S."/>
            <person name="Shimamura S."/>
            <person name="Suzuki Y."/>
            <person name="Inagaki F."/>
            <person name="Takai K."/>
            <person name="Nealson K.H."/>
            <person name="Horikoshi K."/>
        </authorList>
    </citation>
    <scope>NUCLEOTIDE SEQUENCE</scope>
</reference>
<dbReference type="SUPFAM" id="SSF48452">
    <property type="entry name" value="TPR-like"/>
    <property type="match status" value="2"/>
</dbReference>
<dbReference type="InterPro" id="IPR011990">
    <property type="entry name" value="TPR-like_helical_dom_sf"/>
</dbReference>
<dbReference type="InterPro" id="IPR019734">
    <property type="entry name" value="TPR_rpt"/>
</dbReference>
<evidence type="ECO:0000256" key="2">
    <source>
        <dbReference type="ARBA" id="ARBA00022803"/>
    </source>
</evidence>
<dbReference type="PANTHER" id="PTHR45586">
    <property type="entry name" value="TPR REPEAT-CONTAINING PROTEIN PA4667"/>
    <property type="match status" value="1"/>
</dbReference>
<dbReference type="Pfam" id="PF13181">
    <property type="entry name" value="TPR_8"/>
    <property type="match status" value="1"/>
</dbReference>
<feature type="compositionally biased region" description="Pro residues" evidence="3">
    <location>
        <begin position="358"/>
        <end position="372"/>
    </location>
</feature>
<dbReference type="Gene3D" id="1.25.40.10">
    <property type="entry name" value="Tetratricopeptide repeat domain"/>
    <property type="match status" value="3"/>
</dbReference>
<organism evidence="4">
    <name type="scientific">uncultured prokaryote</name>
    <dbReference type="NCBI Taxonomy" id="198431"/>
    <lineage>
        <taxon>unclassified sequences</taxon>
        <taxon>environmental samples</taxon>
    </lineage>
</organism>
<dbReference type="AlphaFoldDB" id="H5SIR9"/>
<reference evidence="4" key="2">
    <citation type="journal article" date="2012" name="PLoS ONE">
        <title>A Deeply Branching Thermophilic Bacterium with an Ancient Acetyl-CoA Pathway Dominates a Subsurface Ecosystem.</title>
        <authorList>
            <person name="Takami H."/>
            <person name="Noguchi H."/>
            <person name="Takaki Y."/>
            <person name="Uchiyama I."/>
            <person name="Toyoda A."/>
            <person name="Nishi S."/>
            <person name="Chee G.-J."/>
            <person name="Arai W."/>
            <person name="Nunoura T."/>
            <person name="Itoh T."/>
            <person name="Hattori M."/>
            <person name="Takai K."/>
        </authorList>
    </citation>
    <scope>NUCLEOTIDE SEQUENCE</scope>
</reference>
<dbReference type="PANTHER" id="PTHR45586:SF14">
    <property type="entry name" value="TETRATRICOPEPTIDE TPR_2 REPEAT PROTEIN"/>
    <property type="match status" value="1"/>
</dbReference>
<feature type="region of interest" description="Disordered" evidence="3">
    <location>
        <begin position="335"/>
        <end position="374"/>
    </location>
</feature>
<dbReference type="SMART" id="SM00028">
    <property type="entry name" value="TPR"/>
    <property type="match status" value="7"/>
</dbReference>
<dbReference type="PROSITE" id="PS50005">
    <property type="entry name" value="TPR"/>
    <property type="match status" value="2"/>
</dbReference>
<dbReference type="Pfam" id="PF14559">
    <property type="entry name" value="TPR_19"/>
    <property type="match status" value="1"/>
</dbReference>
<sequence length="716" mass="77881">MTFPKQGLAFSSQPEAERGFAEKSMAEIALRTYLEDVERLMNRELYDEAIAHCRHILTTFPLNVDAYRLLGKALLEKSQYQDAADVFQRVLSADPSDFVSHVGLAIIREEDGVLDQAIWHMERAYELQPNNIAVLDELRRLYGKRDGREPGRIGLTRTALARLYLQGELYEQAISELESALAEDPERVDIQVLLAEVYWRNEQPNEAASRCRAILARLPNCISANTIMAQIALANGDQEAARPYLELLTALAPYQAAEVQPEAEFEEPHLERLYIQSAALETQPHDEGPDWVRELAASFAEIHGAEPAEAEKPTASPEDELPEWLREMAALLPSAPEAQSAAPPPVTEAEAEALGPEPEAPSEPPAEPPPKRTSPLAEVLAATGPLIDAMGAAASAAPPSEELDEETPDWLRQAIEEIPDFTEVETAGVGTTASLESWSPPTGELPDWLRQAAAEGQSEPLAAEVGQEAISASPPDWLHMPAELEAEAQAEAGSETWEAEIDEARTRILAPPADVERPASPEAEVPAPMAWLDQLVAETEANGAETVEPLVEMPEWLREPSPPPAPVEEGTPDWIAEALSVSPSEMAAEPVATPDVAPAPPVGMPEEVTAEAPTPAPTAAVEAEAAPPGTPEAQLALARSHFRAGNWEEAAQLYEHLITESLLLNQVITDLEEAVTLHGTNRWYTLLGDAYSQDGQLKRAMQAYQIALKSLTTRDL</sequence>
<evidence type="ECO:0000256" key="1">
    <source>
        <dbReference type="ARBA" id="ARBA00022737"/>
    </source>
</evidence>
<proteinExistence type="predicted"/>
<accession>H5SIR9</accession>
<dbReference type="EMBL" id="AP011736">
    <property type="protein sequence ID" value="BAL56055.1"/>
    <property type="molecule type" value="Genomic_DNA"/>
</dbReference>
<evidence type="ECO:0000313" key="4">
    <source>
        <dbReference type="EMBL" id="BAL56055.1"/>
    </source>
</evidence>
<gene>
    <name evidence="4" type="ORF">HGMM_F34B05C29</name>
</gene>
<name>H5SIR9_9ZZZZ</name>
<dbReference type="InterPro" id="IPR051012">
    <property type="entry name" value="CellSynth/LPSAsmb/PSIAsmb"/>
</dbReference>
<dbReference type="Pfam" id="PF13432">
    <property type="entry name" value="TPR_16"/>
    <property type="match status" value="2"/>
</dbReference>
<evidence type="ECO:0008006" key="5">
    <source>
        <dbReference type="Google" id="ProtNLM"/>
    </source>
</evidence>